<reference evidence="8" key="1">
    <citation type="submission" date="2020-10" db="EMBL/GenBank/DDBJ databases">
        <authorList>
            <person name="Gilroy R."/>
        </authorList>
    </citation>
    <scope>NUCLEOTIDE SEQUENCE</scope>
    <source>
        <strain evidence="8">18911</strain>
    </source>
</reference>
<name>A0A9D1MGG4_9FIRM</name>
<comment type="caution">
    <text evidence="8">The sequence shown here is derived from an EMBL/GenBank/DDBJ whole genome shotgun (WGS) entry which is preliminary data.</text>
</comment>
<dbReference type="Proteomes" id="UP000824094">
    <property type="component" value="Unassembled WGS sequence"/>
</dbReference>
<keyword evidence="2" id="KW-0521">NADP</keyword>
<evidence type="ECO:0000313" key="9">
    <source>
        <dbReference type="Proteomes" id="UP000824094"/>
    </source>
</evidence>
<dbReference type="PIRSF" id="PIRSF000097">
    <property type="entry name" value="AKR"/>
    <property type="match status" value="1"/>
</dbReference>
<dbReference type="EMBL" id="DVNF01000013">
    <property type="protein sequence ID" value="HIU59829.1"/>
    <property type="molecule type" value="Genomic_DNA"/>
</dbReference>
<dbReference type="InterPro" id="IPR023210">
    <property type="entry name" value="NADP_OxRdtase_dom"/>
</dbReference>
<evidence type="ECO:0000256" key="6">
    <source>
        <dbReference type="PIRSR" id="PIRSR000097-3"/>
    </source>
</evidence>
<sequence length="267" mass="29667">MKKIVLGNEKIDIIGFGTYKMTDNDAEKAVLCALECGYRRIDTAIMYENESGVGRAIGASGLKRDELFVTTKLWTDVRSGDSAKAAVDGSLKRLKIDRIDLLLIHWPTPDNDAVWAAMEDMKEEGTVGHIGLSNFKPHHIEELKYRIKPEWDQIEMHPYFQNRETHEYLKSRGIVTEAWSPLLRGGTLGNEVVVALAKKYAATPAQIVLAFLTGEGVAVIPKSTDPEHIRTNLKAADLSLDPDDVAAMRALDTGVRSFRDPDCHGFC</sequence>
<feature type="binding site" evidence="5">
    <location>
        <position position="105"/>
    </location>
    <ligand>
        <name>substrate</name>
    </ligand>
</feature>
<dbReference type="Gene3D" id="3.20.20.100">
    <property type="entry name" value="NADP-dependent oxidoreductase domain"/>
    <property type="match status" value="1"/>
</dbReference>
<evidence type="ECO:0000256" key="2">
    <source>
        <dbReference type="ARBA" id="ARBA00022857"/>
    </source>
</evidence>
<dbReference type="InterPro" id="IPR036812">
    <property type="entry name" value="NAD(P)_OxRdtase_dom_sf"/>
</dbReference>
<dbReference type="CDD" id="cd19071">
    <property type="entry name" value="AKR_AKR1-5-like"/>
    <property type="match status" value="1"/>
</dbReference>
<evidence type="ECO:0000313" key="8">
    <source>
        <dbReference type="EMBL" id="HIU59829.1"/>
    </source>
</evidence>
<gene>
    <name evidence="8" type="ORF">IAB05_00395</name>
</gene>
<feature type="active site" description="Proton donor" evidence="4">
    <location>
        <position position="47"/>
    </location>
</feature>
<dbReference type="PRINTS" id="PR00069">
    <property type="entry name" value="ALDKETRDTASE"/>
</dbReference>
<evidence type="ECO:0000256" key="5">
    <source>
        <dbReference type="PIRSR" id="PIRSR000097-2"/>
    </source>
</evidence>
<evidence type="ECO:0000259" key="7">
    <source>
        <dbReference type="Pfam" id="PF00248"/>
    </source>
</evidence>
<proteinExistence type="inferred from homology"/>
<accession>A0A9D1MGG4</accession>
<evidence type="ECO:0000256" key="1">
    <source>
        <dbReference type="ARBA" id="ARBA00007905"/>
    </source>
</evidence>
<evidence type="ECO:0000256" key="3">
    <source>
        <dbReference type="ARBA" id="ARBA00023002"/>
    </source>
</evidence>
<comment type="similarity">
    <text evidence="1">Belongs to the aldo/keto reductase family.</text>
</comment>
<evidence type="ECO:0000256" key="4">
    <source>
        <dbReference type="PIRSR" id="PIRSR000097-1"/>
    </source>
</evidence>
<dbReference type="InterPro" id="IPR020471">
    <property type="entry name" value="AKR"/>
</dbReference>
<dbReference type="AlphaFoldDB" id="A0A9D1MGG4"/>
<dbReference type="PANTHER" id="PTHR43827:SF3">
    <property type="entry name" value="NADP-DEPENDENT OXIDOREDUCTASE DOMAIN-CONTAINING PROTEIN"/>
    <property type="match status" value="1"/>
</dbReference>
<keyword evidence="3" id="KW-0560">Oxidoreductase</keyword>
<feature type="domain" description="NADP-dependent oxidoreductase" evidence="7">
    <location>
        <begin position="14"/>
        <end position="252"/>
    </location>
</feature>
<dbReference type="SUPFAM" id="SSF51430">
    <property type="entry name" value="NAD(P)-linked oxidoreductase"/>
    <property type="match status" value="1"/>
</dbReference>
<dbReference type="PANTHER" id="PTHR43827">
    <property type="entry name" value="2,5-DIKETO-D-GLUCONIC ACID REDUCTASE"/>
    <property type="match status" value="1"/>
</dbReference>
<reference evidence="8" key="2">
    <citation type="journal article" date="2021" name="PeerJ">
        <title>Extensive microbial diversity within the chicken gut microbiome revealed by metagenomics and culture.</title>
        <authorList>
            <person name="Gilroy R."/>
            <person name="Ravi A."/>
            <person name="Getino M."/>
            <person name="Pursley I."/>
            <person name="Horton D.L."/>
            <person name="Alikhan N.F."/>
            <person name="Baker D."/>
            <person name="Gharbi K."/>
            <person name="Hall N."/>
            <person name="Watson M."/>
            <person name="Adriaenssens E.M."/>
            <person name="Foster-Nyarko E."/>
            <person name="Jarju S."/>
            <person name="Secka A."/>
            <person name="Antonio M."/>
            <person name="Oren A."/>
            <person name="Chaudhuri R.R."/>
            <person name="La Ragione R."/>
            <person name="Hildebrand F."/>
            <person name="Pallen M.J."/>
        </authorList>
    </citation>
    <scope>NUCLEOTIDE SEQUENCE</scope>
    <source>
        <strain evidence="8">18911</strain>
    </source>
</reference>
<dbReference type="Pfam" id="PF00248">
    <property type="entry name" value="Aldo_ket_red"/>
    <property type="match status" value="1"/>
</dbReference>
<organism evidence="8 9">
    <name type="scientific">Candidatus Stercoripulliclostridium merdigallinarum</name>
    <dbReference type="NCBI Taxonomy" id="2840951"/>
    <lineage>
        <taxon>Bacteria</taxon>
        <taxon>Bacillati</taxon>
        <taxon>Bacillota</taxon>
        <taxon>Clostridia</taxon>
        <taxon>Eubacteriales</taxon>
        <taxon>Candidatus Stercoripulliclostridium</taxon>
    </lineage>
</organism>
<dbReference type="GO" id="GO:0016616">
    <property type="term" value="F:oxidoreductase activity, acting on the CH-OH group of donors, NAD or NADP as acceptor"/>
    <property type="evidence" value="ECO:0007669"/>
    <property type="project" value="UniProtKB-ARBA"/>
</dbReference>
<protein>
    <submittedName>
        <fullName evidence="8">Aldo/keto reductase</fullName>
    </submittedName>
</protein>
<feature type="site" description="Lowers pKa of active site Tyr" evidence="6">
    <location>
        <position position="72"/>
    </location>
</feature>
<dbReference type="FunFam" id="3.20.20.100:FF:000002">
    <property type="entry name" value="2,5-diketo-D-gluconic acid reductase A"/>
    <property type="match status" value="1"/>
</dbReference>